<evidence type="ECO:0008006" key="10">
    <source>
        <dbReference type="Google" id="ProtNLM"/>
    </source>
</evidence>
<evidence type="ECO:0000256" key="4">
    <source>
        <dbReference type="ARBA" id="ARBA00022723"/>
    </source>
</evidence>
<dbReference type="PIRSF" id="PIRSF000178">
    <property type="entry name" value="SDH_cyt_b560"/>
    <property type="match status" value="1"/>
</dbReference>
<dbReference type="PANTHER" id="PTHR10978:SF5">
    <property type="entry name" value="SUCCINATE DEHYDROGENASE CYTOCHROME B560 SUBUNIT, MITOCHONDRIAL"/>
    <property type="match status" value="1"/>
</dbReference>
<evidence type="ECO:0000313" key="9">
    <source>
        <dbReference type="EMBL" id="SUZ86876.1"/>
    </source>
</evidence>
<evidence type="ECO:0000256" key="2">
    <source>
        <dbReference type="ARBA" id="ARBA00022617"/>
    </source>
</evidence>
<reference evidence="9" key="1">
    <citation type="submission" date="2018-05" db="EMBL/GenBank/DDBJ databases">
        <authorList>
            <person name="Lanie J.A."/>
            <person name="Ng W.-L."/>
            <person name="Kazmierczak K.M."/>
            <person name="Andrzejewski T.M."/>
            <person name="Davidsen T.M."/>
            <person name="Wayne K.J."/>
            <person name="Tettelin H."/>
            <person name="Glass J.I."/>
            <person name="Rusch D."/>
            <person name="Podicherti R."/>
            <person name="Tsui H.-C.T."/>
            <person name="Winkler M.E."/>
        </authorList>
    </citation>
    <scope>NUCLEOTIDE SEQUENCE</scope>
</reference>
<evidence type="ECO:0000256" key="8">
    <source>
        <dbReference type="SAM" id="Phobius"/>
    </source>
</evidence>
<comment type="subcellular location">
    <subcellularLocation>
        <location evidence="1">Membrane</location>
        <topology evidence="1">Multi-pass membrane protein</topology>
    </subcellularLocation>
</comment>
<evidence type="ECO:0000256" key="1">
    <source>
        <dbReference type="ARBA" id="ARBA00004141"/>
    </source>
</evidence>
<feature type="transmembrane region" description="Helical" evidence="8">
    <location>
        <begin position="66"/>
        <end position="83"/>
    </location>
</feature>
<dbReference type="InterPro" id="IPR014314">
    <property type="entry name" value="Succ_DH_cytb556"/>
</dbReference>
<dbReference type="Pfam" id="PF01127">
    <property type="entry name" value="Sdh_cyt"/>
    <property type="match status" value="1"/>
</dbReference>
<dbReference type="GO" id="GO:0009055">
    <property type="term" value="F:electron transfer activity"/>
    <property type="evidence" value="ECO:0007669"/>
    <property type="project" value="InterPro"/>
</dbReference>
<keyword evidence="7 8" id="KW-0472">Membrane</keyword>
<dbReference type="PANTHER" id="PTHR10978">
    <property type="entry name" value="SUCCINATE DEHYDROGENASE CYTOCHROME B560 SUBUNIT"/>
    <property type="match status" value="1"/>
</dbReference>
<dbReference type="Gene3D" id="1.20.1300.10">
    <property type="entry name" value="Fumarate reductase/succinate dehydrogenase, transmembrane subunit"/>
    <property type="match status" value="1"/>
</dbReference>
<keyword evidence="5 8" id="KW-1133">Transmembrane helix</keyword>
<organism evidence="9">
    <name type="scientific">marine metagenome</name>
    <dbReference type="NCBI Taxonomy" id="408172"/>
    <lineage>
        <taxon>unclassified sequences</taxon>
        <taxon>metagenomes</taxon>
        <taxon>ecological metagenomes</taxon>
    </lineage>
</organism>
<name>A0A381R540_9ZZZZ</name>
<evidence type="ECO:0000256" key="6">
    <source>
        <dbReference type="ARBA" id="ARBA00023004"/>
    </source>
</evidence>
<accession>A0A381R540</accession>
<dbReference type="GO" id="GO:0006099">
    <property type="term" value="P:tricarboxylic acid cycle"/>
    <property type="evidence" value="ECO:0007669"/>
    <property type="project" value="InterPro"/>
</dbReference>
<dbReference type="InterPro" id="IPR018495">
    <property type="entry name" value="Succ_DH_cyt_bsu_CS"/>
</dbReference>
<keyword evidence="2" id="KW-0349">Heme</keyword>
<dbReference type="InterPro" id="IPR034804">
    <property type="entry name" value="SQR/QFR_C/D"/>
</dbReference>
<evidence type="ECO:0000256" key="7">
    <source>
        <dbReference type="ARBA" id="ARBA00023136"/>
    </source>
</evidence>
<gene>
    <name evidence="9" type="ORF">METZ01_LOCUS39730</name>
</gene>
<dbReference type="CDD" id="cd03499">
    <property type="entry name" value="SQR_TypeC_SdhC"/>
    <property type="match status" value="1"/>
</dbReference>
<keyword evidence="4" id="KW-0479">Metal-binding</keyword>
<dbReference type="EMBL" id="UINC01001704">
    <property type="protein sequence ID" value="SUZ86876.1"/>
    <property type="molecule type" value="Genomic_DNA"/>
</dbReference>
<feature type="transmembrane region" description="Helical" evidence="8">
    <location>
        <begin position="103"/>
        <end position="125"/>
    </location>
</feature>
<dbReference type="GO" id="GO:0016020">
    <property type="term" value="C:membrane"/>
    <property type="evidence" value="ECO:0007669"/>
    <property type="project" value="UniProtKB-SubCell"/>
</dbReference>
<protein>
    <recommendedName>
        <fullName evidence="10">Succinate dehydrogenase cytochrome b556 subunit</fullName>
    </recommendedName>
</protein>
<dbReference type="NCBIfam" id="TIGR02970">
    <property type="entry name" value="succ_dehyd_cytB"/>
    <property type="match status" value="1"/>
</dbReference>
<evidence type="ECO:0000256" key="3">
    <source>
        <dbReference type="ARBA" id="ARBA00022692"/>
    </source>
</evidence>
<evidence type="ECO:0000256" key="5">
    <source>
        <dbReference type="ARBA" id="ARBA00022989"/>
    </source>
</evidence>
<sequence length="130" mass="14728">MAKNNQPLSPHLSIYKWQVTNTLSILHRFSGALLFLAAMDFSIWLASIAMGENSYALISSLFSSRLALAIWVAVSFSFFYHSLNGLRHLAWDFGKGFETHQVNYSGFIVVFLTLALTSSFWFFLLTKHAL</sequence>
<dbReference type="InterPro" id="IPR000701">
    <property type="entry name" value="SuccDH_FuR_B_TM-su"/>
</dbReference>
<keyword evidence="3 8" id="KW-0812">Transmembrane</keyword>
<dbReference type="AlphaFoldDB" id="A0A381R540"/>
<keyword evidence="6" id="KW-0408">Iron</keyword>
<feature type="transmembrane region" description="Helical" evidence="8">
    <location>
        <begin position="25"/>
        <end position="46"/>
    </location>
</feature>
<proteinExistence type="predicted"/>
<dbReference type="GO" id="GO:0046872">
    <property type="term" value="F:metal ion binding"/>
    <property type="evidence" value="ECO:0007669"/>
    <property type="project" value="UniProtKB-KW"/>
</dbReference>
<dbReference type="PROSITE" id="PS01001">
    <property type="entry name" value="SDH_CYT_2"/>
    <property type="match status" value="1"/>
</dbReference>
<dbReference type="SUPFAM" id="SSF81343">
    <property type="entry name" value="Fumarate reductase respiratory complex transmembrane subunits"/>
    <property type="match status" value="1"/>
</dbReference>